<dbReference type="InterPro" id="IPR001878">
    <property type="entry name" value="Znf_CCHC"/>
</dbReference>
<dbReference type="SUPFAM" id="SSF56672">
    <property type="entry name" value="DNA/RNA polymerases"/>
    <property type="match status" value="1"/>
</dbReference>
<proteinExistence type="predicted"/>
<dbReference type="InterPro" id="IPR013103">
    <property type="entry name" value="RVT_2"/>
</dbReference>
<evidence type="ECO:0000256" key="2">
    <source>
        <dbReference type="ARBA" id="ARBA00022801"/>
    </source>
</evidence>
<dbReference type="InterPro" id="IPR057670">
    <property type="entry name" value="SH3_retrovirus"/>
</dbReference>
<dbReference type="EMBL" id="BKCJ010075162">
    <property type="protein sequence ID" value="GEW81307.1"/>
    <property type="molecule type" value="Genomic_DNA"/>
</dbReference>
<dbReference type="GO" id="GO:0016787">
    <property type="term" value="F:hydrolase activity"/>
    <property type="evidence" value="ECO:0007669"/>
    <property type="project" value="UniProtKB-KW"/>
</dbReference>
<dbReference type="PANTHER" id="PTHR42648">
    <property type="entry name" value="TRANSPOSASE, PUTATIVE-RELATED"/>
    <property type="match status" value="1"/>
</dbReference>
<sequence length="792" mass="91086">MKEMDLRWQMAMLTIRARRFLKKIGSKLTVNVNETIGFDKFNVECYSCHRKGHFARECRALRNQDNKHKESSRRSVPMETSTLTYLVSCDGLGGYDWSDKAEAEKGPNYAIMAFSSLSSNSKIVNNCKKGLGYKNYNAVPPPYTGKFMPPTPNLSFTSLDEFVNKSIVENCKAKSSEKEPNLVRKNDDALIIEKWMSDNEEEDVYKPKIEKKIVRPSIAKIKFVKSKQQGKTARKTVKQVEQQRVIDRGCSMHITGKMSYLTDYKEIDEGYVAFGGNPKGEKTTGKDDYSRFTWVFFLATKDDTSGILKSFITRIENLVDHKVKVIRCDNGTEFKNREENQFCKMKGKFDGKADKGFFVGYSLNSNAFRVFNSLTRIVEDNLHIRFSESTPNDVQKQVIMHVKLEKRQNPSKITFCYHYGLLIHHFPKIQKSSHDDVFKPSSDDGKKVDEDPRKENECNDQEKEDNANIANNVNIVSSTVNDAGTNKDNKLLFNPNMPALEDFGIFNFLSDDKDDGTMADMNNLDTTIQVSPILTTRIHNDHPLDQVIGDLQSDTQSRKMTKNLEEHGFVFRNKKVERGIMIKNKARLVAQGYTQEEGIDYDEVFAPAARIEAIRLFLAYALFKDFVVYQIDVKSAFLYGKIKKEVYVYQPPGFEDPDFSDMVYKVEKALYGLHQALRAWYETLSTYLLDNGFQRGKINKTLFIKRHKGDILLVYVYVDDIIFGSTKKKLCNAFERLMHEKFQMSSMGELTFFLGLQVKQKKDGIFISQDKYFGEILKKRGIQTRAMHMSCI</sequence>
<feature type="region of interest" description="Disordered" evidence="4">
    <location>
        <begin position="433"/>
        <end position="463"/>
    </location>
</feature>
<dbReference type="Pfam" id="PF07727">
    <property type="entry name" value="RVT_2"/>
    <property type="match status" value="1"/>
</dbReference>
<protein>
    <submittedName>
        <fullName evidence="6">Retrovirus-related Pol polyprotein from transposon TNT 1-94</fullName>
    </submittedName>
</protein>
<dbReference type="GO" id="GO:0003676">
    <property type="term" value="F:nucleic acid binding"/>
    <property type="evidence" value="ECO:0007669"/>
    <property type="project" value="InterPro"/>
</dbReference>
<dbReference type="Gene3D" id="3.30.420.10">
    <property type="entry name" value="Ribonuclease H-like superfamily/Ribonuclease H"/>
    <property type="match status" value="1"/>
</dbReference>
<dbReference type="AlphaFoldDB" id="A0A699GX95"/>
<dbReference type="Pfam" id="PF25597">
    <property type="entry name" value="SH3_retrovirus"/>
    <property type="match status" value="1"/>
</dbReference>
<feature type="domain" description="CCHC-type" evidence="5">
    <location>
        <begin position="45"/>
        <end position="59"/>
    </location>
</feature>
<reference evidence="6" key="1">
    <citation type="journal article" date="2019" name="Sci. Rep.">
        <title>Draft genome of Tanacetum cinerariifolium, the natural source of mosquito coil.</title>
        <authorList>
            <person name="Yamashiro T."/>
            <person name="Shiraishi A."/>
            <person name="Satake H."/>
            <person name="Nakayama K."/>
        </authorList>
    </citation>
    <scope>NUCLEOTIDE SEQUENCE</scope>
</reference>
<dbReference type="PROSITE" id="PS50158">
    <property type="entry name" value="ZF_CCHC"/>
    <property type="match status" value="1"/>
</dbReference>
<keyword evidence="2" id="KW-0378">Hydrolase</keyword>
<dbReference type="SMART" id="SM00343">
    <property type="entry name" value="ZnF_C2HC"/>
    <property type="match status" value="1"/>
</dbReference>
<dbReference type="InterPro" id="IPR012337">
    <property type="entry name" value="RNaseH-like_sf"/>
</dbReference>
<dbReference type="GO" id="GO:0008270">
    <property type="term" value="F:zinc ion binding"/>
    <property type="evidence" value="ECO:0007669"/>
    <property type="project" value="UniProtKB-KW"/>
</dbReference>
<dbReference type="SUPFAM" id="SSF53098">
    <property type="entry name" value="Ribonuclease H-like"/>
    <property type="match status" value="1"/>
</dbReference>
<dbReference type="SUPFAM" id="SSF57756">
    <property type="entry name" value="Retrovirus zinc finger-like domains"/>
    <property type="match status" value="1"/>
</dbReference>
<evidence type="ECO:0000256" key="1">
    <source>
        <dbReference type="ARBA" id="ARBA00022723"/>
    </source>
</evidence>
<organism evidence="6">
    <name type="scientific">Tanacetum cinerariifolium</name>
    <name type="common">Dalmatian daisy</name>
    <name type="synonym">Chrysanthemum cinerariifolium</name>
    <dbReference type="NCBI Taxonomy" id="118510"/>
    <lineage>
        <taxon>Eukaryota</taxon>
        <taxon>Viridiplantae</taxon>
        <taxon>Streptophyta</taxon>
        <taxon>Embryophyta</taxon>
        <taxon>Tracheophyta</taxon>
        <taxon>Spermatophyta</taxon>
        <taxon>Magnoliopsida</taxon>
        <taxon>eudicotyledons</taxon>
        <taxon>Gunneridae</taxon>
        <taxon>Pentapetalae</taxon>
        <taxon>asterids</taxon>
        <taxon>campanulids</taxon>
        <taxon>Asterales</taxon>
        <taxon>Asteraceae</taxon>
        <taxon>Asteroideae</taxon>
        <taxon>Anthemideae</taxon>
        <taxon>Anthemidinae</taxon>
        <taxon>Tanacetum</taxon>
    </lineage>
</organism>
<keyword evidence="3" id="KW-0862">Zinc</keyword>
<dbReference type="Gene3D" id="4.10.60.10">
    <property type="entry name" value="Zinc finger, CCHC-type"/>
    <property type="match status" value="1"/>
</dbReference>
<evidence type="ECO:0000256" key="3">
    <source>
        <dbReference type="PROSITE-ProRule" id="PRU00047"/>
    </source>
</evidence>
<dbReference type="InterPro" id="IPR039537">
    <property type="entry name" value="Retrotran_Ty1/copia-like"/>
</dbReference>
<dbReference type="PANTHER" id="PTHR42648:SF32">
    <property type="entry name" value="RIBONUCLEASE H-LIKE DOMAIN, GAG-PRE-INTEGRASE DOMAIN PROTEIN-RELATED"/>
    <property type="match status" value="1"/>
</dbReference>
<keyword evidence="3" id="KW-0863">Zinc-finger</keyword>
<dbReference type="InterPro" id="IPR043502">
    <property type="entry name" value="DNA/RNA_pol_sf"/>
</dbReference>
<comment type="caution">
    <text evidence="6">The sequence shown here is derived from an EMBL/GenBank/DDBJ whole genome shotgun (WGS) entry which is preliminary data.</text>
</comment>
<name>A0A699GX95_TANCI</name>
<dbReference type="InterPro" id="IPR036875">
    <property type="entry name" value="Znf_CCHC_sf"/>
</dbReference>
<evidence type="ECO:0000256" key="4">
    <source>
        <dbReference type="SAM" id="MobiDB-lite"/>
    </source>
</evidence>
<dbReference type="InterPro" id="IPR036397">
    <property type="entry name" value="RNaseH_sf"/>
</dbReference>
<keyword evidence="1" id="KW-0479">Metal-binding</keyword>
<evidence type="ECO:0000259" key="5">
    <source>
        <dbReference type="PROSITE" id="PS50158"/>
    </source>
</evidence>
<evidence type="ECO:0000313" key="6">
    <source>
        <dbReference type="EMBL" id="GEW81307.1"/>
    </source>
</evidence>
<accession>A0A699GX95</accession>
<gene>
    <name evidence="6" type="ORF">Tci_253283</name>
</gene>